<comment type="caution">
    <text evidence="1">The sequence shown here is derived from an EMBL/GenBank/DDBJ whole genome shotgun (WGS) entry which is preliminary data.</text>
</comment>
<dbReference type="Pfam" id="PF20174">
    <property type="entry name" value="DUF6540"/>
    <property type="match status" value="1"/>
</dbReference>
<evidence type="ECO:0000313" key="2">
    <source>
        <dbReference type="Proteomes" id="UP001232148"/>
    </source>
</evidence>
<proteinExistence type="predicted"/>
<dbReference type="InterPro" id="IPR046670">
    <property type="entry name" value="DUF6540"/>
</dbReference>
<dbReference type="EMBL" id="MU842973">
    <property type="protein sequence ID" value="KAK2024183.1"/>
    <property type="molecule type" value="Genomic_DNA"/>
</dbReference>
<sequence>MIFYKAILFQFLFLPFVINAAITVYISVYQVRKEGESNHWAIFLDGPKRVILQLADQETGNGYYVEEPIYNKSPTRARRHLKSYHVGKINSNNKFDYAISTVQSTPISHGSSTWNCQAWSIEALDRLAEAGIFTWEGGKREHLLSLRN</sequence>
<evidence type="ECO:0000313" key="1">
    <source>
        <dbReference type="EMBL" id="KAK2024183.1"/>
    </source>
</evidence>
<keyword evidence="2" id="KW-1185">Reference proteome</keyword>
<dbReference type="Proteomes" id="UP001232148">
    <property type="component" value="Unassembled WGS sequence"/>
</dbReference>
<name>A0AAD9H8L8_9PEZI</name>
<accession>A0AAD9H8L8</accession>
<protein>
    <submittedName>
        <fullName evidence="1">Uncharacterized protein</fullName>
    </submittedName>
</protein>
<reference evidence="1" key="1">
    <citation type="submission" date="2021-06" db="EMBL/GenBank/DDBJ databases">
        <title>Comparative genomics, transcriptomics and evolutionary studies reveal genomic signatures of adaptation to plant cell wall in hemibiotrophic fungi.</title>
        <authorList>
            <consortium name="DOE Joint Genome Institute"/>
            <person name="Baroncelli R."/>
            <person name="Diaz J.F."/>
            <person name="Benocci T."/>
            <person name="Peng M."/>
            <person name="Battaglia E."/>
            <person name="Haridas S."/>
            <person name="Andreopoulos W."/>
            <person name="Labutti K."/>
            <person name="Pangilinan J."/>
            <person name="Floch G.L."/>
            <person name="Makela M.R."/>
            <person name="Henrissat B."/>
            <person name="Grigoriev I.V."/>
            <person name="Crouch J.A."/>
            <person name="De Vries R.P."/>
            <person name="Sukno S.A."/>
            <person name="Thon M.R."/>
        </authorList>
    </citation>
    <scope>NUCLEOTIDE SEQUENCE</scope>
    <source>
        <strain evidence="1">MAFF235873</strain>
    </source>
</reference>
<dbReference type="AlphaFoldDB" id="A0AAD9H8L8"/>
<organism evidence="1 2">
    <name type="scientific">Colletotrichum zoysiae</name>
    <dbReference type="NCBI Taxonomy" id="1216348"/>
    <lineage>
        <taxon>Eukaryota</taxon>
        <taxon>Fungi</taxon>
        <taxon>Dikarya</taxon>
        <taxon>Ascomycota</taxon>
        <taxon>Pezizomycotina</taxon>
        <taxon>Sordariomycetes</taxon>
        <taxon>Hypocreomycetidae</taxon>
        <taxon>Glomerellales</taxon>
        <taxon>Glomerellaceae</taxon>
        <taxon>Colletotrichum</taxon>
        <taxon>Colletotrichum graminicola species complex</taxon>
    </lineage>
</organism>
<gene>
    <name evidence="1" type="ORF">LX32DRAFT_643901</name>
</gene>